<dbReference type="Proteomes" id="UP000231962">
    <property type="component" value="Unassembled WGS sequence"/>
</dbReference>
<name>A0A2M9ZIX3_9LEPT</name>
<accession>A0A2M9ZIX3</accession>
<dbReference type="EMBL" id="NPDZ01000015">
    <property type="protein sequence ID" value="PJZ71972.1"/>
    <property type="molecule type" value="Genomic_DNA"/>
</dbReference>
<evidence type="ECO:0000313" key="3">
    <source>
        <dbReference type="EMBL" id="PJZ71972.1"/>
    </source>
</evidence>
<keyword evidence="4" id="KW-1185">Reference proteome</keyword>
<gene>
    <name evidence="2" type="ORF">CH360_15195</name>
    <name evidence="3" type="ORF">CH373_16650</name>
</gene>
<proteinExistence type="predicted"/>
<evidence type="ECO:0000256" key="1">
    <source>
        <dbReference type="SAM" id="Phobius"/>
    </source>
</evidence>
<sequence>MSALNHLDLASIIFLCISIVYAVHGFLHQLIVGGAIAVFQHPDERQSRLLLMVWIATGGFMSFMGLLPAVLLILYGIEPAPVKAVLWTNLLSLTFLCIHSILCGLRQLPKPVRVGFYLTVIFTFAHIVFLFYHRNS</sequence>
<protein>
    <submittedName>
        <fullName evidence="3">Uncharacterized protein</fullName>
    </submittedName>
</protein>
<dbReference type="EMBL" id="NPDY01000018">
    <property type="protein sequence ID" value="PJZ68625.1"/>
    <property type="molecule type" value="Genomic_DNA"/>
</dbReference>
<keyword evidence="1" id="KW-1133">Transmembrane helix</keyword>
<keyword evidence="1" id="KW-0472">Membrane</keyword>
<dbReference type="AlphaFoldDB" id="A0A2M9ZIX3"/>
<feature type="transmembrane region" description="Helical" evidence="1">
    <location>
        <begin position="114"/>
        <end position="132"/>
    </location>
</feature>
<feature type="transmembrane region" description="Helical" evidence="1">
    <location>
        <begin position="84"/>
        <end position="102"/>
    </location>
</feature>
<evidence type="ECO:0000313" key="4">
    <source>
        <dbReference type="Proteomes" id="UP000231962"/>
    </source>
</evidence>
<evidence type="ECO:0000313" key="5">
    <source>
        <dbReference type="Proteomes" id="UP000231990"/>
    </source>
</evidence>
<evidence type="ECO:0000313" key="2">
    <source>
        <dbReference type="EMBL" id="PJZ68625.1"/>
    </source>
</evidence>
<dbReference type="OrthoDB" id="338935at2"/>
<organism evidence="3 5">
    <name type="scientific">Leptospira perolatii</name>
    <dbReference type="NCBI Taxonomy" id="2023191"/>
    <lineage>
        <taxon>Bacteria</taxon>
        <taxon>Pseudomonadati</taxon>
        <taxon>Spirochaetota</taxon>
        <taxon>Spirochaetia</taxon>
        <taxon>Leptospirales</taxon>
        <taxon>Leptospiraceae</taxon>
        <taxon>Leptospira</taxon>
    </lineage>
</organism>
<dbReference type="RefSeq" id="WP_100714908.1">
    <property type="nucleotide sequence ID" value="NZ_NPDY01000018.1"/>
</dbReference>
<keyword evidence="1" id="KW-0812">Transmembrane</keyword>
<feature type="transmembrane region" description="Helical" evidence="1">
    <location>
        <begin position="12"/>
        <end position="39"/>
    </location>
</feature>
<comment type="caution">
    <text evidence="3">The sequence shown here is derived from an EMBL/GenBank/DDBJ whole genome shotgun (WGS) entry which is preliminary data.</text>
</comment>
<dbReference type="Proteomes" id="UP000231990">
    <property type="component" value="Unassembled WGS sequence"/>
</dbReference>
<feature type="transmembrane region" description="Helical" evidence="1">
    <location>
        <begin position="51"/>
        <end position="78"/>
    </location>
</feature>
<reference evidence="4 5" key="1">
    <citation type="submission" date="2017-07" db="EMBL/GenBank/DDBJ databases">
        <title>Leptospira spp. isolated from tropical soils.</title>
        <authorList>
            <person name="Thibeaux R."/>
            <person name="Iraola G."/>
            <person name="Ferres I."/>
            <person name="Bierque E."/>
            <person name="Girault D."/>
            <person name="Soupe-Gilbert M.-E."/>
            <person name="Picardeau M."/>
            <person name="Goarant C."/>
        </authorList>
    </citation>
    <scope>NUCLEOTIDE SEQUENCE [LARGE SCALE GENOMIC DNA]</scope>
    <source>
        <strain evidence="3 5">FH1-B-B1</strain>
        <strain evidence="2 4">FH1-B-C1</strain>
    </source>
</reference>